<dbReference type="PROSITE" id="PS00125">
    <property type="entry name" value="SER_THR_PHOSPHATASE"/>
    <property type="match status" value="1"/>
</dbReference>
<dbReference type="KEGG" id="bmic:BmR1_04g07610"/>
<dbReference type="EC" id="3.1.3.16" evidence="1"/>
<sequence>MDPLLDPLGDRVIKNIEPPPAKALHRHLLFPNGTELPPDWIIVKNHLSKEGFIGKEDALIIIEKTKQILSIEPNLLDLNDPITLVGDIHGQYYDLLKLFDIGGCPSKVQYLFLGDYVDRGSFSVEVVLLLYSIKINFPNTFWLLRGNHETRNMTSFFNFKNECLLKFDEEVYDKFMESFDYLPICAIVNKNFFVLHGGISPELITLDQIRDLDRIKEPPKHGLLCDLLWADPSIELDSNSSNDVTANDSFYPNQVRGCSYTFGSKAVDNFLVNNKLLGIVRAHEAQLDGFKMHKKNLKTGLPMVITIFSAPNYCDVYNNKGALLKLHENTLNIQQFSASPHPYHLPNFMNIFSWSLPFVSEKVLEMLYGLIQQPKWDLKTWAKTRKQRNGLDELPAEARELVEEIQPETIQLDPIFSKERAEAIRAKVQTIGRLMRLFKTLRMESELVVQLKDCNPGHRIPLDLLLSGRQGLENALENFNAAKTIDLKNECWPENKTTED</sequence>
<dbReference type="SMART" id="SM00156">
    <property type="entry name" value="PP2Ac"/>
    <property type="match status" value="1"/>
</dbReference>
<reference evidence="3 4" key="3">
    <citation type="journal article" date="2016" name="Sci. Rep.">
        <title>Genome-wide diversity and gene expression profiling of Babesia microti isolates identify polymorphic genes that mediate host-pathogen interactions.</title>
        <authorList>
            <person name="Silva J.C."/>
            <person name="Cornillot E."/>
            <person name="McCracken C."/>
            <person name="Usmani-Brown S."/>
            <person name="Dwivedi A."/>
            <person name="Ifeonu O.O."/>
            <person name="Crabtree J."/>
            <person name="Gotia H.T."/>
            <person name="Virji A.Z."/>
            <person name="Reynes C."/>
            <person name="Colinge J."/>
            <person name="Kumar V."/>
            <person name="Lawres L."/>
            <person name="Pazzi J.E."/>
            <person name="Pablo J.V."/>
            <person name="Hung C."/>
            <person name="Brancato J."/>
            <person name="Kumari P."/>
            <person name="Orvis J."/>
            <person name="Tretina K."/>
            <person name="Chibucos M."/>
            <person name="Ott S."/>
            <person name="Sadzewicz L."/>
            <person name="Sengamalay N."/>
            <person name="Shetty A.C."/>
            <person name="Su Q."/>
            <person name="Tallon L."/>
            <person name="Fraser C.M."/>
            <person name="Frutos R."/>
            <person name="Molina D.M."/>
            <person name="Krause P.J."/>
            <person name="Ben Mamoun C."/>
        </authorList>
    </citation>
    <scope>NUCLEOTIDE SEQUENCE [LARGE SCALE GENOMIC DNA]</scope>
    <source>
        <strain evidence="3 4">RI</strain>
    </source>
</reference>
<reference evidence="3 4" key="1">
    <citation type="journal article" date="2012" name="Nucleic Acids Res.">
        <title>Sequencing of the smallest Apicomplexan genome from the human pathogen Babesia microti.</title>
        <authorList>
            <person name="Cornillot E."/>
            <person name="Hadj-Kaddour K."/>
            <person name="Dassouli A."/>
            <person name="Noel B."/>
            <person name="Ranwez V."/>
            <person name="Vacherie B."/>
            <person name="Augagneur Y."/>
            <person name="Bres V."/>
            <person name="Duclos A."/>
            <person name="Randazzo S."/>
            <person name="Carcy B."/>
            <person name="Debierre-Grockiego F."/>
            <person name="Delbecq S."/>
            <person name="Moubri-Menage K."/>
            <person name="Shams-Eldin H."/>
            <person name="Usmani-Brown S."/>
            <person name="Bringaud F."/>
            <person name="Wincker P."/>
            <person name="Vivares C.P."/>
            <person name="Schwarz R.T."/>
            <person name="Schetters T.P."/>
            <person name="Krause P.J."/>
            <person name="Gorenflot A."/>
            <person name="Berry V."/>
            <person name="Barbe V."/>
            <person name="Ben Mamoun C."/>
        </authorList>
    </citation>
    <scope>NUCLEOTIDE SEQUENCE [LARGE SCALE GENOMIC DNA]</scope>
    <source>
        <strain evidence="3 4">RI</strain>
    </source>
</reference>
<evidence type="ECO:0000313" key="4">
    <source>
        <dbReference type="Proteomes" id="UP000002899"/>
    </source>
</evidence>
<organism evidence="3 4">
    <name type="scientific">Babesia microti (strain RI)</name>
    <dbReference type="NCBI Taxonomy" id="1133968"/>
    <lineage>
        <taxon>Eukaryota</taxon>
        <taxon>Sar</taxon>
        <taxon>Alveolata</taxon>
        <taxon>Apicomplexa</taxon>
        <taxon>Aconoidasida</taxon>
        <taxon>Piroplasmida</taxon>
        <taxon>Babesiidae</taxon>
        <taxon>Babesia</taxon>
    </lineage>
</organism>
<dbReference type="GO" id="GO:0097720">
    <property type="term" value="P:calcineurin-mediated signaling"/>
    <property type="evidence" value="ECO:0007669"/>
    <property type="project" value="InterPro"/>
</dbReference>
<feature type="domain" description="Serine/threonine specific protein phosphatases" evidence="2">
    <location>
        <begin position="144"/>
        <end position="149"/>
    </location>
</feature>
<dbReference type="Gene3D" id="3.60.21.10">
    <property type="match status" value="1"/>
</dbReference>
<proteinExistence type="inferred from homology"/>
<dbReference type="VEuPathDB" id="PiroplasmaDB:BmR1_04g07610"/>
<dbReference type="PRINTS" id="PR00114">
    <property type="entry name" value="STPHPHTASE"/>
</dbReference>
<dbReference type="InterPro" id="IPR029052">
    <property type="entry name" value="Metallo-depent_PP-like"/>
</dbReference>
<dbReference type="GO" id="GO:0033192">
    <property type="term" value="F:calmodulin-dependent protein phosphatase activity"/>
    <property type="evidence" value="ECO:0007669"/>
    <property type="project" value="InterPro"/>
</dbReference>
<dbReference type="PANTHER" id="PTHR45673">
    <property type="entry name" value="SERINE/THREONINE-PROTEIN PHOSPHATASE 2B CATALYTIC SUBUNIT 1-RELATED"/>
    <property type="match status" value="1"/>
</dbReference>
<keyword evidence="4" id="KW-1185">Reference proteome</keyword>
<protein>
    <recommendedName>
        <fullName evidence="1">Serine/threonine-protein phosphatase</fullName>
        <ecNumber evidence="1">3.1.3.16</ecNumber>
    </recommendedName>
</protein>
<evidence type="ECO:0000313" key="3">
    <source>
        <dbReference type="EMBL" id="CCF75711.1"/>
    </source>
</evidence>
<dbReference type="InterPro" id="IPR004843">
    <property type="entry name" value="Calcineurin-like_PHP"/>
</dbReference>
<keyword evidence="1 3" id="KW-0378">Hydrolase</keyword>
<dbReference type="InterPro" id="IPR006186">
    <property type="entry name" value="Ser/Thr-sp_prot-phosphatase"/>
</dbReference>
<comment type="similarity">
    <text evidence="1">Belongs to the PPP phosphatase family.</text>
</comment>
<dbReference type="GeneID" id="24426163"/>
<accession>I7ISL1</accession>
<dbReference type="SUPFAM" id="SSF56300">
    <property type="entry name" value="Metallo-dependent phosphatases"/>
    <property type="match status" value="1"/>
</dbReference>
<gene>
    <name evidence="3" type="ORF">BmR1_04g07610</name>
</gene>
<dbReference type="InterPro" id="IPR043360">
    <property type="entry name" value="PP2B"/>
</dbReference>
<reference evidence="3 4" key="2">
    <citation type="journal article" date="2013" name="PLoS ONE">
        <title>Whole genome mapping and re-organization of the nuclear and mitochondrial genomes of Babesia microti isolates.</title>
        <authorList>
            <person name="Cornillot E."/>
            <person name="Dassouli A."/>
            <person name="Garg A."/>
            <person name="Pachikara N."/>
            <person name="Randazzo S."/>
            <person name="Depoix D."/>
            <person name="Carcy B."/>
            <person name="Delbecq S."/>
            <person name="Frutos R."/>
            <person name="Silva J.C."/>
            <person name="Sutton R."/>
            <person name="Krause P.J."/>
            <person name="Mamoun C.B."/>
        </authorList>
    </citation>
    <scope>NUCLEOTIDE SEQUENCE [LARGE SCALE GENOMIC DNA]</scope>
    <source>
        <strain evidence="3 4">RI</strain>
    </source>
</reference>
<dbReference type="OrthoDB" id="5593063at2759"/>
<dbReference type="AlphaFoldDB" id="I7ISL1"/>
<dbReference type="Pfam" id="PF00149">
    <property type="entry name" value="Metallophos"/>
    <property type="match status" value="1"/>
</dbReference>
<evidence type="ECO:0000259" key="2">
    <source>
        <dbReference type="PROSITE" id="PS00125"/>
    </source>
</evidence>
<dbReference type="RefSeq" id="XP_012650119.1">
    <property type="nucleotide sequence ID" value="XM_012794665.1"/>
</dbReference>
<dbReference type="EMBL" id="LN871599">
    <property type="protein sequence ID" value="CCF75711.1"/>
    <property type="molecule type" value="Genomic_DNA"/>
</dbReference>
<comment type="catalytic activity">
    <reaction evidence="1">
        <text>O-phospho-L-threonyl-[protein] + H2O = L-threonyl-[protein] + phosphate</text>
        <dbReference type="Rhea" id="RHEA:47004"/>
        <dbReference type="Rhea" id="RHEA-COMP:11060"/>
        <dbReference type="Rhea" id="RHEA-COMP:11605"/>
        <dbReference type="ChEBI" id="CHEBI:15377"/>
        <dbReference type="ChEBI" id="CHEBI:30013"/>
        <dbReference type="ChEBI" id="CHEBI:43474"/>
        <dbReference type="ChEBI" id="CHEBI:61977"/>
        <dbReference type="EC" id="3.1.3.16"/>
    </reaction>
</comment>
<dbReference type="Proteomes" id="UP000002899">
    <property type="component" value="Chromosome IV"/>
</dbReference>
<evidence type="ECO:0000256" key="1">
    <source>
        <dbReference type="RuleBase" id="RU004273"/>
    </source>
</evidence>
<name>I7ISL1_BABMR</name>